<dbReference type="AlphaFoldDB" id="A0A7W6D2E9"/>
<keyword evidence="2" id="KW-1185">Reference proteome</keyword>
<organism evidence="1 2">
    <name type="scientific">Hansschlegelia beijingensis</name>
    <dbReference type="NCBI Taxonomy" id="1133344"/>
    <lineage>
        <taxon>Bacteria</taxon>
        <taxon>Pseudomonadati</taxon>
        <taxon>Pseudomonadota</taxon>
        <taxon>Alphaproteobacteria</taxon>
        <taxon>Hyphomicrobiales</taxon>
        <taxon>Methylopilaceae</taxon>
        <taxon>Hansschlegelia</taxon>
    </lineage>
</organism>
<reference evidence="1 2" key="1">
    <citation type="submission" date="2020-08" db="EMBL/GenBank/DDBJ databases">
        <title>Genomic Encyclopedia of Type Strains, Phase IV (KMG-IV): sequencing the most valuable type-strain genomes for metagenomic binning, comparative biology and taxonomic classification.</title>
        <authorList>
            <person name="Goeker M."/>
        </authorList>
    </citation>
    <scope>NUCLEOTIDE SEQUENCE [LARGE SCALE GENOMIC DNA]</scope>
    <source>
        <strain evidence="1 2">DSM 25481</strain>
    </source>
</reference>
<name>A0A7W6D2E9_9HYPH</name>
<accession>A0A7W6D2E9</accession>
<evidence type="ECO:0000313" key="1">
    <source>
        <dbReference type="EMBL" id="MBB3971938.1"/>
    </source>
</evidence>
<dbReference type="RefSeq" id="WP_183393774.1">
    <property type="nucleotide sequence ID" value="NZ_JACIDR010000001.1"/>
</dbReference>
<evidence type="ECO:0000313" key="2">
    <source>
        <dbReference type="Proteomes" id="UP000528964"/>
    </source>
</evidence>
<dbReference type="EMBL" id="JACIDR010000001">
    <property type="protein sequence ID" value="MBB3971938.1"/>
    <property type="molecule type" value="Genomic_DNA"/>
</dbReference>
<dbReference type="Proteomes" id="UP000528964">
    <property type="component" value="Unassembled WGS sequence"/>
</dbReference>
<proteinExistence type="predicted"/>
<sequence length="65" mass="6579">MSKLPLAVEIADVATAADGPLDVHATAAQLHDAFPEASVSREDIADALAAEREAVGLPVKPSGTT</sequence>
<gene>
    <name evidence="1" type="ORF">GGR24_000571</name>
</gene>
<protein>
    <submittedName>
        <fullName evidence="1">Uncharacterized protein</fullName>
    </submittedName>
</protein>
<comment type="caution">
    <text evidence="1">The sequence shown here is derived from an EMBL/GenBank/DDBJ whole genome shotgun (WGS) entry which is preliminary data.</text>
</comment>